<sequence>MGRAHFQADAKDSLRPFSALVEQHPKVQFFSHFSTGRVVGQSRAGNQ</sequence>
<evidence type="ECO:0000313" key="2">
    <source>
        <dbReference type="Proteomes" id="UP000262583"/>
    </source>
</evidence>
<protein>
    <submittedName>
        <fullName evidence="1">Uncharacterized protein</fullName>
    </submittedName>
</protein>
<dbReference type="Proteomes" id="UP000262583">
    <property type="component" value="Chromosome"/>
</dbReference>
<name>A0A2Z4Y9J0_SUMC1</name>
<dbReference type="KEGG" id="schv:BRCON_2580"/>
<dbReference type="EMBL" id="CP030759">
    <property type="protein sequence ID" value="AXA37322.1"/>
    <property type="molecule type" value="Genomic_DNA"/>
</dbReference>
<organism evidence="1 2">
    <name type="scientific">Sumerlaea chitinivorans</name>
    <dbReference type="NCBI Taxonomy" id="2250252"/>
    <lineage>
        <taxon>Bacteria</taxon>
        <taxon>Candidatus Sumerlaeota</taxon>
        <taxon>Candidatus Sumerlaeia</taxon>
        <taxon>Candidatus Sumerlaeales</taxon>
        <taxon>Candidatus Sumerlaeaceae</taxon>
        <taxon>Candidatus Sumerlaea</taxon>
    </lineage>
</organism>
<proteinExistence type="predicted"/>
<evidence type="ECO:0000313" key="1">
    <source>
        <dbReference type="EMBL" id="AXA37322.1"/>
    </source>
</evidence>
<dbReference type="AlphaFoldDB" id="A0A2Z4Y9J0"/>
<gene>
    <name evidence="1" type="ORF">BRCON_2580</name>
</gene>
<reference evidence="1 2" key="1">
    <citation type="submission" date="2018-05" db="EMBL/GenBank/DDBJ databases">
        <title>A metagenomic window into the 2 km-deep terrestrial subsurface aquifer revealed taxonomically and functionally diverse microbial community comprising novel uncultured bacterial lineages.</title>
        <authorList>
            <person name="Kadnikov V.V."/>
            <person name="Mardanov A.V."/>
            <person name="Beletsky A.V."/>
            <person name="Banks D."/>
            <person name="Pimenov N.V."/>
            <person name="Frank Y.A."/>
            <person name="Karnachuk O.V."/>
            <person name="Ravin N.V."/>
        </authorList>
    </citation>
    <scope>NUCLEOTIDE SEQUENCE [LARGE SCALE GENOMIC DNA]</scope>
    <source>
        <strain evidence="1">BY</strain>
    </source>
</reference>
<accession>A0A2Z4Y9J0</accession>